<dbReference type="AlphaFoldDB" id="A2F033"/>
<dbReference type="VEuPathDB" id="TrichDB:TVAGG3_0373880"/>
<reference evidence="2" key="2">
    <citation type="journal article" date="2007" name="Science">
        <title>Draft genome sequence of the sexually transmitted pathogen Trichomonas vaginalis.</title>
        <authorList>
            <person name="Carlton J.M."/>
            <person name="Hirt R.P."/>
            <person name="Silva J.C."/>
            <person name="Delcher A.L."/>
            <person name="Schatz M."/>
            <person name="Zhao Q."/>
            <person name="Wortman J.R."/>
            <person name="Bidwell S.L."/>
            <person name="Alsmark U.C.M."/>
            <person name="Besteiro S."/>
            <person name="Sicheritz-Ponten T."/>
            <person name="Noel C.J."/>
            <person name="Dacks J.B."/>
            <person name="Foster P.G."/>
            <person name="Simillion C."/>
            <person name="Van de Peer Y."/>
            <person name="Miranda-Saavedra D."/>
            <person name="Barton G.J."/>
            <person name="Westrop G.D."/>
            <person name="Mueller S."/>
            <person name="Dessi D."/>
            <person name="Fiori P.L."/>
            <person name="Ren Q."/>
            <person name="Paulsen I."/>
            <person name="Zhang H."/>
            <person name="Bastida-Corcuera F.D."/>
            <person name="Simoes-Barbosa A."/>
            <person name="Brown M.T."/>
            <person name="Hayes R.D."/>
            <person name="Mukherjee M."/>
            <person name="Okumura C.Y."/>
            <person name="Schneider R."/>
            <person name="Smith A.J."/>
            <person name="Vanacova S."/>
            <person name="Villalvazo M."/>
            <person name="Haas B.J."/>
            <person name="Pertea M."/>
            <person name="Feldblyum T.V."/>
            <person name="Utterback T.R."/>
            <person name="Shu C.L."/>
            <person name="Osoegawa K."/>
            <person name="de Jong P.J."/>
            <person name="Hrdy I."/>
            <person name="Horvathova L."/>
            <person name="Zubacova Z."/>
            <person name="Dolezal P."/>
            <person name="Malik S.B."/>
            <person name="Logsdon J.M. Jr."/>
            <person name="Henze K."/>
            <person name="Gupta A."/>
            <person name="Wang C.C."/>
            <person name="Dunne R.L."/>
            <person name="Upcroft J.A."/>
            <person name="Upcroft P."/>
            <person name="White O."/>
            <person name="Salzberg S.L."/>
            <person name="Tang P."/>
            <person name="Chiu C.-H."/>
            <person name="Lee Y.-S."/>
            <person name="Embley T.M."/>
            <person name="Coombs G.H."/>
            <person name="Mottram J.C."/>
            <person name="Tachezy J."/>
            <person name="Fraser-Liggett C.M."/>
            <person name="Johnson P.J."/>
        </authorList>
    </citation>
    <scope>NUCLEOTIDE SEQUENCE [LARGE SCALE GENOMIC DNA]</scope>
    <source>
        <strain evidence="2">G3</strain>
    </source>
</reference>
<dbReference type="InParanoid" id="A2F033"/>
<reference evidence="2" key="1">
    <citation type="submission" date="2006-10" db="EMBL/GenBank/DDBJ databases">
        <authorList>
            <person name="Amadeo P."/>
            <person name="Zhao Q."/>
            <person name="Wortman J."/>
            <person name="Fraser-Liggett C."/>
            <person name="Carlton J."/>
        </authorList>
    </citation>
    <scope>NUCLEOTIDE SEQUENCE</scope>
    <source>
        <strain evidence="2">G3</strain>
    </source>
</reference>
<keyword evidence="3" id="KW-1185">Reference proteome</keyword>
<keyword evidence="1" id="KW-0472">Membrane</keyword>
<evidence type="ECO:0000256" key="1">
    <source>
        <dbReference type="SAM" id="Phobius"/>
    </source>
</evidence>
<protein>
    <submittedName>
        <fullName evidence="2">Uncharacterized protein</fullName>
    </submittedName>
</protein>
<dbReference type="EMBL" id="DS113558">
    <property type="protein sequence ID" value="EAY01735.1"/>
    <property type="molecule type" value="Genomic_DNA"/>
</dbReference>
<organism evidence="2 3">
    <name type="scientific">Trichomonas vaginalis (strain ATCC PRA-98 / G3)</name>
    <dbReference type="NCBI Taxonomy" id="412133"/>
    <lineage>
        <taxon>Eukaryota</taxon>
        <taxon>Metamonada</taxon>
        <taxon>Parabasalia</taxon>
        <taxon>Trichomonadida</taxon>
        <taxon>Trichomonadidae</taxon>
        <taxon>Trichomonas</taxon>
    </lineage>
</organism>
<accession>A2F033</accession>
<feature type="transmembrane region" description="Helical" evidence="1">
    <location>
        <begin position="363"/>
        <end position="386"/>
    </location>
</feature>
<evidence type="ECO:0000313" key="2">
    <source>
        <dbReference type="EMBL" id="EAY01735.1"/>
    </source>
</evidence>
<dbReference type="Proteomes" id="UP000001542">
    <property type="component" value="Unassembled WGS sequence"/>
</dbReference>
<keyword evidence="1" id="KW-0812">Transmembrane</keyword>
<evidence type="ECO:0000313" key="3">
    <source>
        <dbReference type="Proteomes" id="UP000001542"/>
    </source>
</evidence>
<dbReference type="VEuPathDB" id="TrichDB:TVAG_108920"/>
<dbReference type="RefSeq" id="XP_001314293.1">
    <property type="nucleotide sequence ID" value="XM_001314275.1"/>
</dbReference>
<keyword evidence="1" id="KW-1133">Transmembrane helix</keyword>
<proteinExistence type="predicted"/>
<name>A2F033_TRIV3</name>
<sequence>MIALLLLGYRNLTISEQRAIMAESEIYDLNVYKAFLECKDFAQMFMKPIDNKIGYYNFDLEPNETVCIVGSIVVGGSADYHVDAAIAKATKEGPKWETISKDNAMFVVPDIKAKVDISKMKISKILKELFNLVTVIAPPVSKIKCNNGKACTIQIHPIPPSYQVEIKNEIKFNLDISFRFKSIFSTKSTGAFNIKYKTGGSVSKTALTATVDLSQGLYLSSTEKNFTYTRDEKVDFLAGKDDYVGKFLGIPCHHDKEGPIGASKNNWFRPMFNVKDILKDLTFSLNVWEFVEDNLKKFINIDGSTVITWAPMAQSLSTKANITDNPEKVYFEELTYSVPANGGVYDKKDVGLADAPWYVRYQLVMILCAAVIIVGIIAAVVAIVLVKKYKKNDSETKGADAV</sequence>
<gene>
    <name evidence="2" type="ORF">TVAG_108920</name>
</gene>
<dbReference type="KEGG" id="tva:4759564"/>